<evidence type="ECO:0000313" key="2">
    <source>
        <dbReference type="Proteomes" id="UP000698222"/>
    </source>
</evidence>
<protein>
    <submittedName>
        <fullName evidence="1">Uncharacterized protein</fullName>
    </submittedName>
</protein>
<keyword evidence="2" id="KW-1185">Reference proteome</keyword>
<accession>A0ABS4YQK3</accession>
<sequence length="29" mass="3272">MDDARDVRLLRYGEGVRNALVDPGPTQQE</sequence>
<proteinExistence type="predicted"/>
<comment type="caution">
    <text evidence="1">The sequence shown here is derived from an EMBL/GenBank/DDBJ whole genome shotgun (WGS) entry which is preliminary data.</text>
</comment>
<dbReference type="EMBL" id="JAGIOC010000001">
    <property type="protein sequence ID" value="MBP2411044.1"/>
    <property type="molecule type" value="Genomic_DNA"/>
</dbReference>
<gene>
    <name evidence="1" type="ORF">JOF44_003947</name>
</gene>
<name>A0ABS4YQK3_9MICO</name>
<evidence type="ECO:0000313" key="1">
    <source>
        <dbReference type="EMBL" id="MBP2411044.1"/>
    </source>
</evidence>
<dbReference type="Proteomes" id="UP000698222">
    <property type="component" value="Unassembled WGS sequence"/>
</dbReference>
<organism evidence="1 2">
    <name type="scientific">Brachybacterium fresconis</name>
    <dbReference type="NCBI Taxonomy" id="173363"/>
    <lineage>
        <taxon>Bacteria</taxon>
        <taxon>Bacillati</taxon>
        <taxon>Actinomycetota</taxon>
        <taxon>Actinomycetes</taxon>
        <taxon>Micrococcales</taxon>
        <taxon>Dermabacteraceae</taxon>
        <taxon>Brachybacterium</taxon>
    </lineage>
</organism>
<reference evidence="1 2" key="1">
    <citation type="submission" date="2021-03" db="EMBL/GenBank/DDBJ databases">
        <title>Sequencing the genomes of 1000 actinobacteria strains.</title>
        <authorList>
            <person name="Klenk H.-P."/>
        </authorList>
    </citation>
    <scope>NUCLEOTIDE SEQUENCE [LARGE SCALE GENOMIC DNA]</scope>
    <source>
        <strain evidence="1 2">DSM 14564</strain>
    </source>
</reference>